<gene>
    <name evidence="7" type="ORF">JAAARDRAFT_127959</name>
</gene>
<name>A0A067PYQ8_9AGAM</name>
<keyword evidence="5" id="KW-0503">Monooxygenase</keyword>
<keyword evidence="4" id="KW-0560">Oxidoreductase</keyword>
<keyword evidence="3" id="KW-0274">FAD</keyword>
<keyword evidence="2" id="KW-0285">Flavoprotein</keyword>
<accession>A0A067PYQ8</accession>
<dbReference type="InterPro" id="IPR036188">
    <property type="entry name" value="FAD/NAD-bd_sf"/>
</dbReference>
<dbReference type="PRINTS" id="PR00420">
    <property type="entry name" value="RNGMNOXGNASE"/>
</dbReference>
<evidence type="ECO:0000256" key="4">
    <source>
        <dbReference type="ARBA" id="ARBA00023002"/>
    </source>
</evidence>
<reference evidence="8" key="1">
    <citation type="journal article" date="2014" name="Proc. Natl. Acad. Sci. U.S.A.">
        <title>Extensive sampling of basidiomycete genomes demonstrates inadequacy of the white-rot/brown-rot paradigm for wood decay fungi.</title>
        <authorList>
            <person name="Riley R."/>
            <person name="Salamov A.A."/>
            <person name="Brown D.W."/>
            <person name="Nagy L.G."/>
            <person name="Floudas D."/>
            <person name="Held B.W."/>
            <person name="Levasseur A."/>
            <person name="Lombard V."/>
            <person name="Morin E."/>
            <person name="Otillar R."/>
            <person name="Lindquist E.A."/>
            <person name="Sun H."/>
            <person name="LaButti K.M."/>
            <person name="Schmutz J."/>
            <person name="Jabbour D."/>
            <person name="Luo H."/>
            <person name="Baker S.E."/>
            <person name="Pisabarro A.G."/>
            <person name="Walton J.D."/>
            <person name="Blanchette R.A."/>
            <person name="Henrissat B."/>
            <person name="Martin F."/>
            <person name="Cullen D."/>
            <person name="Hibbett D.S."/>
            <person name="Grigoriev I.V."/>
        </authorList>
    </citation>
    <scope>NUCLEOTIDE SEQUENCE [LARGE SCALE GENOMIC DNA]</scope>
    <source>
        <strain evidence="8">MUCL 33604</strain>
    </source>
</reference>
<dbReference type="OrthoDB" id="5428495at2759"/>
<dbReference type="PANTHER" id="PTHR13789">
    <property type="entry name" value="MONOOXYGENASE"/>
    <property type="match status" value="1"/>
</dbReference>
<dbReference type="SUPFAM" id="SSF51905">
    <property type="entry name" value="FAD/NAD(P)-binding domain"/>
    <property type="match status" value="1"/>
</dbReference>
<dbReference type="Gene3D" id="3.50.50.60">
    <property type="entry name" value="FAD/NAD(P)-binding domain"/>
    <property type="match status" value="1"/>
</dbReference>
<evidence type="ECO:0000256" key="3">
    <source>
        <dbReference type="ARBA" id="ARBA00022827"/>
    </source>
</evidence>
<evidence type="ECO:0000256" key="1">
    <source>
        <dbReference type="ARBA" id="ARBA00007992"/>
    </source>
</evidence>
<dbReference type="STRING" id="933084.A0A067PYQ8"/>
<dbReference type="GO" id="GO:0071949">
    <property type="term" value="F:FAD binding"/>
    <property type="evidence" value="ECO:0007669"/>
    <property type="project" value="InterPro"/>
</dbReference>
<dbReference type="InterPro" id="IPR002938">
    <property type="entry name" value="FAD-bd"/>
</dbReference>
<evidence type="ECO:0000256" key="2">
    <source>
        <dbReference type="ARBA" id="ARBA00022630"/>
    </source>
</evidence>
<dbReference type="GO" id="GO:0004497">
    <property type="term" value="F:monooxygenase activity"/>
    <property type="evidence" value="ECO:0007669"/>
    <property type="project" value="UniProtKB-KW"/>
</dbReference>
<dbReference type="HOGENOM" id="CLU_009665_19_3_1"/>
<evidence type="ECO:0000313" key="7">
    <source>
        <dbReference type="EMBL" id="KDQ59020.1"/>
    </source>
</evidence>
<sequence length="469" mass="52215">MGYPAQAASIASKPTLTIDFVVIGGGIAGLCCAYALTRIGHRVVVLEQDNGLDQTKVSGGCRLPPNMSKILFHWGLEQKVRDIAVTSGATFLKIYETGYMLGTHEWDEEVLRETGGEFVFCHHVDLRRMMRELAEKAGATIRYNTKVSFVDPESRSVRLSTGETVYGDVLIGADGPRGLCRRVVTGSSDLGPRTGLSLYSAMVSGERMRQDPELAYFLQQKHYTQAVWFGNGMCSISYPVVTTDKNFAMMIWAPDEDGDDATWGEQAPAGRIQNFMGTCEPRLRKLAKIAPPPSRLPVYDVPDLEDWVHDDGPLLLVGEAAHTLLPGSIQGSSMALEDAAVLAKLFSHLRSEDQIESFLYAFQDLRQKRCATVRAQEMANLHFMTMPPCAMQEARDRGMRAKYDAGLNVLTASDGETSATWEEIKELFGYDAEDEADNWWVEWGLLRERAKERTMDFEMNIQVAEMVIN</sequence>
<dbReference type="AlphaFoldDB" id="A0A067PYQ8"/>
<evidence type="ECO:0000313" key="8">
    <source>
        <dbReference type="Proteomes" id="UP000027265"/>
    </source>
</evidence>
<dbReference type="EMBL" id="KL197716">
    <property type="protein sequence ID" value="KDQ59020.1"/>
    <property type="molecule type" value="Genomic_DNA"/>
</dbReference>
<evidence type="ECO:0000256" key="5">
    <source>
        <dbReference type="ARBA" id="ARBA00023033"/>
    </source>
</evidence>
<proteinExistence type="inferred from homology"/>
<dbReference type="InterPro" id="IPR050493">
    <property type="entry name" value="FAD-dep_Monooxygenase_BioMet"/>
</dbReference>
<dbReference type="Proteomes" id="UP000027265">
    <property type="component" value="Unassembled WGS sequence"/>
</dbReference>
<evidence type="ECO:0000259" key="6">
    <source>
        <dbReference type="Pfam" id="PF01494"/>
    </source>
</evidence>
<protein>
    <recommendedName>
        <fullName evidence="6">FAD-binding domain-containing protein</fullName>
    </recommendedName>
</protein>
<keyword evidence="8" id="KW-1185">Reference proteome</keyword>
<comment type="similarity">
    <text evidence="1">Belongs to the paxM FAD-dependent monooxygenase family.</text>
</comment>
<feature type="domain" description="FAD-binding" evidence="6">
    <location>
        <begin position="19"/>
        <end position="369"/>
    </location>
</feature>
<dbReference type="PANTHER" id="PTHR13789:SF309">
    <property type="entry name" value="PUTATIVE (AFU_ORTHOLOGUE AFUA_6G14510)-RELATED"/>
    <property type="match status" value="1"/>
</dbReference>
<organism evidence="7 8">
    <name type="scientific">Jaapia argillacea MUCL 33604</name>
    <dbReference type="NCBI Taxonomy" id="933084"/>
    <lineage>
        <taxon>Eukaryota</taxon>
        <taxon>Fungi</taxon>
        <taxon>Dikarya</taxon>
        <taxon>Basidiomycota</taxon>
        <taxon>Agaricomycotina</taxon>
        <taxon>Agaricomycetes</taxon>
        <taxon>Agaricomycetidae</taxon>
        <taxon>Jaapiales</taxon>
        <taxon>Jaapiaceae</taxon>
        <taxon>Jaapia</taxon>
    </lineage>
</organism>
<dbReference type="InParanoid" id="A0A067PYQ8"/>
<dbReference type="Pfam" id="PF01494">
    <property type="entry name" value="FAD_binding_3"/>
    <property type="match status" value="1"/>
</dbReference>